<comment type="caution">
    <text evidence="3">The sequence shown here is derived from an EMBL/GenBank/DDBJ whole genome shotgun (WGS) entry which is preliminary data.</text>
</comment>
<protein>
    <submittedName>
        <fullName evidence="3">Uncharacterized protein</fullName>
    </submittedName>
</protein>
<dbReference type="Proteomes" id="UP000193498">
    <property type="component" value="Unassembled WGS sequence"/>
</dbReference>
<feature type="compositionally biased region" description="Basic and acidic residues" evidence="1">
    <location>
        <begin position="35"/>
        <end position="48"/>
    </location>
</feature>
<keyword evidence="4" id="KW-1185">Reference proteome</keyword>
<proteinExistence type="predicted"/>
<evidence type="ECO:0000313" key="4">
    <source>
        <dbReference type="Proteomes" id="UP000193498"/>
    </source>
</evidence>
<organism evidence="3 4">
    <name type="scientific">Basidiobolus meristosporus CBS 931.73</name>
    <dbReference type="NCBI Taxonomy" id="1314790"/>
    <lineage>
        <taxon>Eukaryota</taxon>
        <taxon>Fungi</taxon>
        <taxon>Fungi incertae sedis</taxon>
        <taxon>Zoopagomycota</taxon>
        <taxon>Entomophthoromycotina</taxon>
        <taxon>Basidiobolomycetes</taxon>
        <taxon>Basidiobolales</taxon>
        <taxon>Basidiobolaceae</taxon>
        <taxon>Basidiobolus</taxon>
    </lineage>
</organism>
<dbReference type="AlphaFoldDB" id="A0A1Y1XWF8"/>
<evidence type="ECO:0000256" key="2">
    <source>
        <dbReference type="SAM" id="Phobius"/>
    </source>
</evidence>
<gene>
    <name evidence="3" type="ORF">K493DRAFT_357265</name>
</gene>
<evidence type="ECO:0000256" key="1">
    <source>
        <dbReference type="SAM" id="MobiDB-lite"/>
    </source>
</evidence>
<keyword evidence="2" id="KW-0472">Membrane</keyword>
<dbReference type="EMBL" id="MCFE01000400">
    <property type="protein sequence ID" value="ORX90089.1"/>
    <property type="molecule type" value="Genomic_DNA"/>
</dbReference>
<keyword evidence="2" id="KW-0812">Transmembrane</keyword>
<evidence type="ECO:0000313" key="3">
    <source>
        <dbReference type="EMBL" id="ORX90089.1"/>
    </source>
</evidence>
<feature type="transmembrane region" description="Helical" evidence="2">
    <location>
        <begin position="116"/>
        <end position="134"/>
    </location>
</feature>
<name>A0A1Y1XWF8_9FUNG</name>
<reference evidence="3 4" key="1">
    <citation type="submission" date="2016-07" db="EMBL/GenBank/DDBJ databases">
        <title>Pervasive Adenine N6-methylation of Active Genes in Fungi.</title>
        <authorList>
            <consortium name="DOE Joint Genome Institute"/>
            <person name="Mondo S.J."/>
            <person name="Dannebaum R.O."/>
            <person name="Kuo R.C."/>
            <person name="Labutti K."/>
            <person name="Haridas S."/>
            <person name="Kuo A."/>
            <person name="Salamov A."/>
            <person name="Ahrendt S.R."/>
            <person name="Lipzen A."/>
            <person name="Sullivan W."/>
            <person name="Andreopoulos W.B."/>
            <person name="Clum A."/>
            <person name="Lindquist E."/>
            <person name="Daum C."/>
            <person name="Ramamoorthy G.K."/>
            <person name="Gryganskyi A."/>
            <person name="Culley D."/>
            <person name="Magnuson J.K."/>
            <person name="James T.Y."/>
            <person name="O'Malley M.A."/>
            <person name="Stajich J.E."/>
            <person name="Spatafora J.W."/>
            <person name="Visel A."/>
            <person name="Grigoriev I.V."/>
        </authorList>
    </citation>
    <scope>NUCLEOTIDE SEQUENCE [LARGE SCALE GENOMIC DNA]</scope>
    <source>
        <strain evidence="3 4">CBS 931.73</strain>
    </source>
</reference>
<keyword evidence="2" id="KW-1133">Transmembrane helix</keyword>
<accession>A0A1Y1XWF8</accession>
<dbReference type="InParanoid" id="A0A1Y1XWF8"/>
<sequence length="153" mass="16833">MDMAQRQVPLMVDANAGKLRQRDNRSTAKHQTAKRKVDSGPRVAEHTINELSPHLKQKHSAGEHHAPQRKVDARPRVVAEYIVRGITNVRREESGNESGFEEVHGDGLYGDVNMRFNVALCTFIALLVFTSVVVDAQGAKGQPAAKGKKGSKQ</sequence>
<feature type="compositionally biased region" description="Basic and acidic residues" evidence="1">
    <location>
        <begin position="60"/>
        <end position="74"/>
    </location>
</feature>
<feature type="region of interest" description="Disordered" evidence="1">
    <location>
        <begin position="1"/>
        <end position="74"/>
    </location>
</feature>